<dbReference type="InterPro" id="IPR011989">
    <property type="entry name" value="ARM-like"/>
</dbReference>
<evidence type="ECO:0000313" key="1">
    <source>
        <dbReference type="EMBL" id="CAF2213093.1"/>
    </source>
</evidence>
<organism evidence="1 2">
    <name type="scientific">Rotaria magnacalcarata</name>
    <dbReference type="NCBI Taxonomy" id="392030"/>
    <lineage>
        <taxon>Eukaryota</taxon>
        <taxon>Metazoa</taxon>
        <taxon>Spiralia</taxon>
        <taxon>Gnathifera</taxon>
        <taxon>Rotifera</taxon>
        <taxon>Eurotatoria</taxon>
        <taxon>Bdelloidea</taxon>
        <taxon>Philodinida</taxon>
        <taxon>Philodinidae</taxon>
        <taxon>Rotaria</taxon>
    </lineage>
</organism>
<dbReference type="SUPFAM" id="SSF48371">
    <property type="entry name" value="ARM repeat"/>
    <property type="match status" value="1"/>
</dbReference>
<dbReference type="Gene3D" id="1.25.10.10">
    <property type="entry name" value="Leucine-rich Repeat Variant"/>
    <property type="match status" value="1"/>
</dbReference>
<gene>
    <name evidence="1" type="ORF">MBJ925_LOCUS35985</name>
</gene>
<dbReference type="InterPro" id="IPR016024">
    <property type="entry name" value="ARM-type_fold"/>
</dbReference>
<dbReference type="AlphaFoldDB" id="A0A816ZHY6"/>
<comment type="caution">
    <text evidence="1">The sequence shown here is derived from an EMBL/GenBank/DDBJ whole genome shotgun (WGS) entry which is preliminary data.</text>
</comment>
<reference evidence="1" key="1">
    <citation type="submission" date="2021-02" db="EMBL/GenBank/DDBJ databases">
        <authorList>
            <person name="Nowell W R."/>
        </authorList>
    </citation>
    <scope>NUCLEOTIDE SEQUENCE</scope>
</reference>
<sequence length="198" mass="22889">MNYCISMLDHRETIIAKRTLLSTLCHCAYNIDMIVYMKNNLLLKRLLLKMSEPDDSEISFNSYRILAIIMNEEDIKTSANGCKIVSLFYIYFISMIDDSIQIMALDSLLHSLKSLVQHEQIKIELINKETIPLLIRCVIEANFQKTKIQQYALATSLTLSFNDEALKVLEKDVNFMNHLKVLENSTEENIQRAANHLL</sequence>
<accession>A0A816ZHY6</accession>
<evidence type="ECO:0000313" key="2">
    <source>
        <dbReference type="Proteomes" id="UP000663824"/>
    </source>
</evidence>
<dbReference type="EMBL" id="CAJNRE010019858">
    <property type="protein sequence ID" value="CAF2213093.1"/>
    <property type="molecule type" value="Genomic_DNA"/>
</dbReference>
<proteinExistence type="predicted"/>
<evidence type="ECO:0008006" key="3">
    <source>
        <dbReference type="Google" id="ProtNLM"/>
    </source>
</evidence>
<dbReference type="Proteomes" id="UP000663824">
    <property type="component" value="Unassembled WGS sequence"/>
</dbReference>
<name>A0A816ZHY6_9BILA</name>
<protein>
    <recommendedName>
        <fullName evidence="3">Armadillo repeat-containing protein 8</fullName>
    </recommendedName>
</protein>